<sequence>MAESASRRPAGTATTSAAAADESEAGSRDEGQRRSIAAVERAIDVLLLFGSSSRASLGVTEISAELGLSKAAVHRILTSLRGRELIVLDPETRRYALGPAAVGLGNAYLAKNDVRSLAAPELAWLCGQAEETATLSIRNGDTRIYLDQVVPAREVRMEVAVGVAYPLHAGGSSKAFLAFLAESEIDAYLDRNALDPMTDRTLTDAGKLRRELAAIRKRGYATSVGERQSGAASVAAPVFDHDGRVAAVLSVSGPAERFKPRAEHCAKLLLEATARLSARLGYAPR</sequence>
<dbReference type="Proteomes" id="UP001165378">
    <property type="component" value="Unassembled WGS sequence"/>
</dbReference>
<keyword evidence="1" id="KW-0805">Transcription regulation</keyword>
<proteinExistence type="predicted"/>
<evidence type="ECO:0000256" key="2">
    <source>
        <dbReference type="ARBA" id="ARBA00023125"/>
    </source>
</evidence>
<accession>A0AA41Q931</accession>
<dbReference type="InterPro" id="IPR005471">
    <property type="entry name" value="Tscrpt_reg_IclR_N"/>
</dbReference>
<dbReference type="RefSeq" id="WP_235058617.1">
    <property type="nucleotide sequence ID" value="NZ_JAKFHA010000062.1"/>
</dbReference>
<dbReference type="GO" id="GO:0045892">
    <property type="term" value="P:negative regulation of DNA-templated transcription"/>
    <property type="evidence" value="ECO:0007669"/>
    <property type="project" value="TreeGrafter"/>
</dbReference>
<evidence type="ECO:0000256" key="1">
    <source>
        <dbReference type="ARBA" id="ARBA00023015"/>
    </source>
</evidence>
<keyword evidence="8" id="KW-1185">Reference proteome</keyword>
<dbReference type="PANTHER" id="PTHR30136:SF35">
    <property type="entry name" value="HTH-TYPE TRANSCRIPTIONAL REGULATOR RV1719"/>
    <property type="match status" value="1"/>
</dbReference>
<feature type="domain" description="HTH iclR-type" evidence="5">
    <location>
        <begin position="36"/>
        <end position="99"/>
    </location>
</feature>
<comment type="caution">
    <text evidence="7">The sequence shown here is derived from an EMBL/GenBank/DDBJ whole genome shotgun (WGS) entry which is preliminary data.</text>
</comment>
<dbReference type="Gene3D" id="1.10.10.10">
    <property type="entry name" value="Winged helix-like DNA-binding domain superfamily/Winged helix DNA-binding domain"/>
    <property type="match status" value="1"/>
</dbReference>
<name>A0AA41Q931_9ACTN</name>
<dbReference type="PROSITE" id="PS51078">
    <property type="entry name" value="ICLR_ED"/>
    <property type="match status" value="1"/>
</dbReference>
<dbReference type="SUPFAM" id="SSF55781">
    <property type="entry name" value="GAF domain-like"/>
    <property type="match status" value="1"/>
</dbReference>
<dbReference type="Gene3D" id="3.30.450.40">
    <property type="match status" value="1"/>
</dbReference>
<dbReference type="GO" id="GO:0003677">
    <property type="term" value="F:DNA binding"/>
    <property type="evidence" value="ECO:0007669"/>
    <property type="project" value="UniProtKB-KW"/>
</dbReference>
<dbReference type="SUPFAM" id="SSF46785">
    <property type="entry name" value="Winged helix' DNA-binding domain"/>
    <property type="match status" value="1"/>
</dbReference>
<dbReference type="InterPro" id="IPR050707">
    <property type="entry name" value="HTH_MetabolicPath_Reg"/>
</dbReference>
<organism evidence="7 8">
    <name type="scientific">Yinghuangia soli</name>
    <dbReference type="NCBI Taxonomy" id="2908204"/>
    <lineage>
        <taxon>Bacteria</taxon>
        <taxon>Bacillati</taxon>
        <taxon>Actinomycetota</taxon>
        <taxon>Actinomycetes</taxon>
        <taxon>Kitasatosporales</taxon>
        <taxon>Streptomycetaceae</taxon>
        <taxon>Yinghuangia</taxon>
    </lineage>
</organism>
<dbReference type="InterPro" id="IPR029016">
    <property type="entry name" value="GAF-like_dom_sf"/>
</dbReference>
<evidence type="ECO:0000256" key="3">
    <source>
        <dbReference type="ARBA" id="ARBA00023163"/>
    </source>
</evidence>
<dbReference type="Pfam" id="PF09339">
    <property type="entry name" value="HTH_IclR"/>
    <property type="match status" value="1"/>
</dbReference>
<keyword evidence="3" id="KW-0804">Transcription</keyword>
<evidence type="ECO:0000259" key="5">
    <source>
        <dbReference type="PROSITE" id="PS51077"/>
    </source>
</evidence>
<dbReference type="EMBL" id="JAKFHA010000062">
    <property type="protein sequence ID" value="MCF2533854.1"/>
    <property type="molecule type" value="Genomic_DNA"/>
</dbReference>
<dbReference type="InterPro" id="IPR036388">
    <property type="entry name" value="WH-like_DNA-bd_sf"/>
</dbReference>
<feature type="domain" description="IclR-ED" evidence="6">
    <location>
        <begin position="100"/>
        <end position="282"/>
    </location>
</feature>
<evidence type="ECO:0000256" key="4">
    <source>
        <dbReference type="SAM" id="MobiDB-lite"/>
    </source>
</evidence>
<feature type="compositionally biased region" description="Low complexity" evidence="4">
    <location>
        <begin position="7"/>
        <end position="20"/>
    </location>
</feature>
<feature type="region of interest" description="Disordered" evidence="4">
    <location>
        <begin position="1"/>
        <end position="33"/>
    </location>
</feature>
<dbReference type="InterPro" id="IPR014757">
    <property type="entry name" value="Tscrpt_reg_IclR_C"/>
</dbReference>
<evidence type="ECO:0000313" key="8">
    <source>
        <dbReference type="Proteomes" id="UP001165378"/>
    </source>
</evidence>
<reference evidence="7" key="1">
    <citation type="submission" date="2022-01" db="EMBL/GenBank/DDBJ databases">
        <title>Genome-Based Taxonomic Classification of the Phylum Actinobacteria.</title>
        <authorList>
            <person name="Gao Y."/>
        </authorList>
    </citation>
    <scope>NUCLEOTIDE SEQUENCE</scope>
    <source>
        <strain evidence="7">KLBMP 8922</strain>
    </source>
</reference>
<dbReference type="GO" id="GO:0003700">
    <property type="term" value="F:DNA-binding transcription factor activity"/>
    <property type="evidence" value="ECO:0007669"/>
    <property type="project" value="TreeGrafter"/>
</dbReference>
<evidence type="ECO:0000313" key="7">
    <source>
        <dbReference type="EMBL" id="MCF2533854.1"/>
    </source>
</evidence>
<dbReference type="AlphaFoldDB" id="A0AA41Q931"/>
<dbReference type="Pfam" id="PF01614">
    <property type="entry name" value="IclR_C"/>
    <property type="match status" value="1"/>
</dbReference>
<keyword evidence="2" id="KW-0238">DNA-binding</keyword>
<protein>
    <submittedName>
        <fullName evidence="7">IclR family transcriptional regulator</fullName>
    </submittedName>
</protein>
<dbReference type="InterPro" id="IPR036390">
    <property type="entry name" value="WH_DNA-bd_sf"/>
</dbReference>
<dbReference type="PANTHER" id="PTHR30136">
    <property type="entry name" value="HELIX-TURN-HELIX TRANSCRIPTIONAL REGULATOR, ICLR FAMILY"/>
    <property type="match status" value="1"/>
</dbReference>
<evidence type="ECO:0000259" key="6">
    <source>
        <dbReference type="PROSITE" id="PS51078"/>
    </source>
</evidence>
<dbReference type="PROSITE" id="PS51077">
    <property type="entry name" value="HTH_ICLR"/>
    <property type="match status" value="1"/>
</dbReference>
<dbReference type="SMART" id="SM00346">
    <property type="entry name" value="HTH_ICLR"/>
    <property type="match status" value="1"/>
</dbReference>
<gene>
    <name evidence="7" type="ORF">LZ495_42470</name>
</gene>